<name>A0A1X2EGH2_9MYCO</name>
<protein>
    <recommendedName>
        <fullName evidence="8">Probable malate:quinone oxidoreductase</fullName>
        <ecNumber evidence="8">1.1.5.4</ecNumber>
    </recommendedName>
    <alternativeName>
        <fullName evidence="8">MQO</fullName>
    </alternativeName>
    <alternativeName>
        <fullName evidence="8">Malate dehydrogenase [quinone]</fullName>
    </alternativeName>
</protein>
<dbReference type="Gene3D" id="3.50.50.60">
    <property type="entry name" value="FAD/NAD(P)-binding domain"/>
    <property type="match status" value="1"/>
</dbReference>
<dbReference type="AlphaFoldDB" id="A0A1X2EGH2"/>
<keyword evidence="7 8" id="KW-0560">Oxidoreductase</keyword>
<keyword evidence="5 8" id="KW-0285">Flavoprotein</keyword>
<dbReference type="STRING" id="1798.AWC30_14800"/>
<dbReference type="Gene3D" id="3.30.9.10">
    <property type="entry name" value="D-Amino Acid Oxidase, subunit A, domain 2"/>
    <property type="match status" value="1"/>
</dbReference>
<evidence type="ECO:0000256" key="2">
    <source>
        <dbReference type="ARBA" id="ARBA00001974"/>
    </source>
</evidence>
<evidence type="ECO:0000313" key="9">
    <source>
        <dbReference type="EMBL" id="ORX01153.1"/>
    </source>
</evidence>
<dbReference type="InterPro" id="IPR006231">
    <property type="entry name" value="MQO"/>
</dbReference>
<keyword evidence="6 8" id="KW-0274">FAD</keyword>
<keyword evidence="10" id="KW-1185">Reference proteome</keyword>
<dbReference type="RefSeq" id="WP_085110982.1">
    <property type="nucleotide sequence ID" value="NZ_JACKSN010000150.1"/>
</dbReference>
<evidence type="ECO:0000313" key="10">
    <source>
        <dbReference type="Proteomes" id="UP000193090"/>
    </source>
</evidence>
<comment type="similarity">
    <text evidence="8">Belongs to the MQO family.</text>
</comment>
<evidence type="ECO:0000256" key="1">
    <source>
        <dbReference type="ARBA" id="ARBA00001139"/>
    </source>
</evidence>
<evidence type="ECO:0000256" key="7">
    <source>
        <dbReference type="ARBA" id="ARBA00023002"/>
    </source>
</evidence>
<dbReference type="NCBIfam" id="NF003611">
    <property type="entry name" value="PRK05257.3-2"/>
    <property type="match status" value="1"/>
</dbReference>
<evidence type="ECO:0000256" key="6">
    <source>
        <dbReference type="ARBA" id="ARBA00022827"/>
    </source>
</evidence>
<dbReference type="OrthoDB" id="9763983at2"/>
<dbReference type="Proteomes" id="UP000193090">
    <property type="component" value="Unassembled WGS sequence"/>
</dbReference>
<comment type="pathway">
    <text evidence="3 8">Carbohydrate metabolism; tricarboxylic acid cycle; oxaloacetate from (S)-malate (quinone route): step 1/1.</text>
</comment>
<dbReference type="NCBIfam" id="NF003606">
    <property type="entry name" value="PRK05257.2-1"/>
    <property type="match status" value="1"/>
</dbReference>
<evidence type="ECO:0000256" key="3">
    <source>
        <dbReference type="ARBA" id="ARBA00005012"/>
    </source>
</evidence>
<evidence type="ECO:0000256" key="4">
    <source>
        <dbReference type="ARBA" id="ARBA00022532"/>
    </source>
</evidence>
<dbReference type="UniPathway" id="UPA00223">
    <property type="reaction ID" value="UER01008"/>
</dbReference>
<gene>
    <name evidence="8" type="primary">mqo</name>
    <name evidence="9" type="ORF">AWC30_14800</name>
</gene>
<comment type="caution">
    <text evidence="9">The sequence shown here is derived from an EMBL/GenBank/DDBJ whole genome shotgun (WGS) entry which is preliminary data.</text>
</comment>
<accession>A0A1X2EGH2</accession>
<dbReference type="GO" id="GO:0047545">
    <property type="term" value="F:(S)-2-hydroxyglutarate dehydrogenase activity"/>
    <property type="evidence" value="ECO:0007669"/>
    <property type="project" value="TreeGrafter"/>
</dbReference>
<dbReference type="PANTHER" id="PTHR43104:SF2">
    <property type="entry name" value="L-2-HYDROXYGLUTARATE DEHYDROGENASE, MITOCHONDRIAL"/>
    <property type="match status" value="1"/>
</dbReference>
<proteinExistence type="inferred from homology"/>
<dbReference type="NCBIfam" id="TIGR01320">
    <property type="entry name" value="mal_quin_oxido"/>
    <property type="match status" value="1"/>
</dbReference>
<evidence type="ECO:0000256" key="5">
    <source>
        <dbReference type="ARBA" id="ARBA00022630"/>
    </source>
</evidence>
<dbReference type="HAMAP" id="MF_00212">
    <property type="entry name" value="MQO"/>
    <property type="match status" value="1"/>
</dbReference>
<keyword evidence="4 8" id="KW-0816">Tricarboxylic acid cycle</keyword>
<dbReference type="Pfam" id="PF06039">
    <property type="entry name" value="Mqo"/>
    <property type="match status" value="1"/>
</dbReference>
<dbReference type="EC" id="1.1.5.4" evidence="8"/>
<dbReference type="EMBL" id="LQPZ01000040">
    <property type="protein sequence ID" value="ORX01153.1"/>
    <property type="molecule type" value="Genomic_DNA"/>
</dbReference>
<comment type="cofactor">
    <cofactor evidence="2 8">
        <name>FAD</name>
        <dbReference type="ChEBI" id="CHEBI:57692"/>
    </cofactor>
</comment>
<sequence>MSNPKEARTEKTDVVLVGAGIMSATLGVLLRRLQPDWSITLIERLDGAAAESSDPWNNAGTGHSALCELNYTPELPDGSIDITKAVKVNEQFQVTRQFWAYAVENGILTDVRNFLNPIPHVSFVHGADRVDYLRRRKEALASNPLFAATEFIDDPDEFARRLPLMAAGRDFTEPVALNWSTDGTDVDFGALSRQLIAYGVNSGINALFGHEVRNLSRQSDGSWAVKVRNRRTRANRTINAKFVFVGAGGQALPLLQKAGVKAARGFAGFPVGGKFIRTGNPDVTAGHHAKVYGFPPLGAPPMSAPHLDTRVIAGKPFLLFGPFAGWTPKFLKQGHFTDLPKSIKPNNLLQMASIGVTELSLVNYLVGQLVLSDADRVDALREFAPTARDGDWETIEAGQRVQVIRPDGLKGVLEFGTTTLVDDERTMAGLLGASPGASTAVPAMLDVLERCFPDRFPAWQPTLKEMVPSLGTKLSDEPALFEEVWDWGTKVLGLQADGVSP</sequence>
<dbReference type="InterPro" id="IPR036188">
    <property type="entry name" value="FAD/NAD-bd_sf"/>
</dbReference>
<dbReference type="GO" id="GO:0008924">
    <property type="term" value="F:L-malate dehydrogenase (quinone) activity"/>
    <property type="evidence" value="ECO:0007669"/>
    <property type="project" value="UniProtKB-UniRule"/>
</dbReference>
<organism evidence="9 10">
    <name type="scientific">Mycolicibacillus trivialis</name>
    <dbReference type="NCBI Taxonomy" id="1798"/>
    <lineage>
        <taxon>Bacteria</taxon>
        <taxon>Bacillati</taxon>
        <taxon>Actinomycetota</taxon>
        <taxon>Actinomycetes</taxon>
        <taxon>Mycobacteriales</taxon>
        <taxon>Mycobacteriaceae</taxon>
        <taxon>Mycolicibacillus</taxon>
    </lineage>
</organism>
<reference evidence="9 10" key="1">
    <citation type="submission" date="2016-01" db="EMBL/GenBank/DDBJ databases">
        <title>The new phylogeny of the genus Mycobacterium.</title>
        <authorList>
            <person name="Tarcisio F."/>
            <person name="Conor M."/>
            <person name="Antonella G."/>
            <person name="Elisabetta G."/>
            <person name="Giulia F.S."/>
            <person name="Sara T."/>
            <person name="Anna F."/>
            <person name="Clotilde B."/>
            <person name="Roberto B."/>
            <person name="Veronica D.S."/>
            <person name="Fabio R."/>
            <person name="Monica P."/>
            <person name="Olivier J."/>
            <person name="Enrico T."/>
            <person name="Nicola S."/>
        </authorList>
    </citation>
    <scope>NUCLEOTIDE SEQUENCE [LARGE SCALE GENOMIC DNA]</scope>
    <source>
        <strain evidence="9 10">DSM 44153</strain>
    </source>
</reference>
<comment type="catalytic activity">
    <reaction evidence="1 8">
        <text>(S)-malate + a quinone = a quinol + oxaloacetate</text>
        <dbReference type="Rhea" id="RHEA:46012"/>
        <dbReference type="ChEBI" id="CHEBI:15589"/>
        <dbReference type="ChEBI" id="CHEBI:16452"/>
        <dbReference type="ChEBI" id="CHEBI:24646"/>
        <dbReference type="ChEBI" id="CHEBI:132124"/>
        <dbReference type="EC" id="1.1.5.4"/>
    </reaction>
</comment>
<dbReference type="SUPFAM" id="SSF51905">
    <property type="entry name" value="FAD/NAD(P)-binding domain"/>
    <property type="match status" value="1"/>
</dbReference>
<evidence type="ECO:0000256" key="8">
    <source>
        <dbReference type="HAMAP-Rule" id="MF_00212"/>
    </source>
</evidence>
<dbReference type="PANTHER" id="PTHR43104">
    <property type="entry name" value="L-2-HYDROXYGLUTARATE DEHYDROGENASE, MITOCHONDRIAL"/>
    <property type="match status" value="1"/>
</dbReference>
<dbReference type="GO" id="GO:0006099">
    <property type="term" value="P:tricarboxylic acid cycle"/>
    <property type="evidence" value="ECO:0007669"/>
    <property type="project" value="UniProtKB-UniRule"/>
</dbReference>